<name>A0A2N7JHG1_VIBSP</name>
<dbReference type="Proteomes" id="UP000235533">
    <property type="component" value="Unassembled WGS sequence"/>
</dbReference>
<evidence type="ECO:0000313" key="2">
    <source>
        <dbReference type="Proteomes" id="UP000235533"/>
    </source>
</evidence>
<comment type="caution">
    <text evidence="1">The sequence shown here is derived from an EMBL/GenBank/DDBJ whole genome shotgun (WGS) entry which is preliminary data.</text>
</comment>
<dbReference type="EMBL" id="MCZF01000326">
    <property type="protein sequence ID" value="PMM38754.1"/>
    <property type="molecule type" value="Genomic_DNA"/>
</dbReference>
<evidence type="ECO:0000313" key="1">
    <source>
        <dbReference type="EMBL" id="PMM38754.1"/>
    </source>
</evidence>
<proteinExistence type="predicted"/>
<dbReference type="RefSeq" id="WP_102453167.1">
    <property type="nucleotide sequence ID" value="NZ_MCZF01000326.1"/>
</dbReference>
<sequence>MGLAIIHSRASVGVEAPEVTVEVHISNGMPGFTLVGNIYL</sequence>
<gene>
    <name evidence="1" type="ORF">BCT54_15355</name>
</gene>
<accession>A0A2N7JHG1</accession>
<organism evidence="1 2">
    <name type="scientific">Vibrio splendidus</name>
    <dbReference type="NCBI Taxonomy" id="29497"/>
    <lineage>
        <taxon>Bacteria</taxon>
        <taxon>Pseudomonadati</taxon>
        <taxon>Pseudomonadota</taxon>
        <taxon>Gammaproteobacteria</taxon>
        <taxon>Vibrionales</taxon>
        <taxon>Vibrionaceae</taxon>
        <taxon>Vibrio</taxon>
    </lineage>
</organism>
<protein>
    <submittedName>
        <fullName evidence="1">Magnesium chelatase</fullName>
    </submittedName>
</protein>
<dbReference type="AlphaFoldDB" id="A0A2N7JHG1"/>
<reference evidence="2" key="1">
    <citation type="submission" date="2016-07" db="EMBL/GenBank/DDBJ databases">
        <title>Nontailed viruses are major unrecognized killers of bacteria in the ocean.</title>
        <authorList>
            <person name="Kauffman K."/>
            <person name="Hussain F."/>
            <person name="Yang J."/>
            <person name="Arevalo P."/>
            <person name="Brown J."/>
            <person name="Cutler M."/>
            <person name="Kelly L."/>
            <person name="Polz M.F."/>
        </authorList>
    </citation>
    <scope>NUCLEOTIDE SEQUENCE [LARGE SCALE GENOMIC DNA]</scope>
    <source>
        <strain evidence="2">10N.261.48.B5</strain>
    </source>
</reference>